<proteinExistence type="predicted"/>
<organism evidence="1 2">
    <name type="scientific">Sphingomonas oleivorans</name>
    <dbReference type="NCBI Taxonomy" id="1735121"/>
    <lineage>
        <taxon>Bacteria</taxon>
        <taxon>Pseudomonadati</taxon>
        <taxon>Pseudomonadota</taxon>
        <taxon>Alphaproteobacteria</taxon>
        <taxon>Sphingomonadales</taxon>
        <taxon>Sphingomonadaceae</taxon>
        <taxon>Sphingomonas</taxon>
    </lineage>
</organism>
<comment type="caution">
    <text evidence="1">The sequence shown here is derived from an EMBL/GenBank/DDBJ whole genome shotgun (WGS) entry which is preliminary data.</text>
</comment>
<keyword evidence="2" id="KW-1185">Reference proteome</keyword>
<evidence type="ECO:0008006" key="3">
    <source>
        <dbReference type="Google" id="ProtNLM"/>
    </source>
</evidence>
<dbReference type="Proteomes" id="UP000244162">
    <property type="component" value="Unassembled WGS sequence"/>
</dbReference>
<evidence type="ECO:0000313" key="1">
    <source>
        <dbReference type="EMBL" id="PTQ09855.1"/>
    </source>
</evidence>
<accession>A0A2T5FVR2</accession>
<sequence length="180" mass="18283">MPGGARLGWRWAPLRSIARLGFALDWQTTGPGSDVAGQALIRADGVLLEQVSGQASGALLAAIAPDLPFSCDMPLNIDLRRAAIGGKAQGFTGQILSDAGTCGLKAGGVATAVAPLVAIAAQGPDQGSELTLAPQGQRRRKLIEGSVSPEGHLRLRVTADGAEALPFASTPGGLVLETNL</sequence>
<dbReference type="AlphaFoldDB" id="A0A2T5FVR2"/>
<dbReference type="EMBL" id="NWBU01000010">
    <property type="protein sequence ID" value="PTQ09855.1"/>
    <property type="molecule type" value="Genomic_DNA"/>
</dbReference>
<name>A0A2T5FVR2_9SPHN</name>
<protein>
    <recommendedName>
        <fullName evidence="3">General secretion pathway protein N</fullName>
    </recommendedName>
</protein>
<gene>
    <name evidence="1" type="ORF">CLG96_11845</name>
</gene>
<evidence type="ECO:0000313" key="2">
    <source>
        <dbReference type="Proteomes" id="UP000244162"/>
    </source>
</evidence>
<reference evidence="1 2" key="1">
    <citation type="submission" date="2017-09" db="EMBL/GenBank/DDBJ databases">
        <title>Sphingomonas panjinensis sp.nov., isolated from oil-contaminated soil.</title>
        <authorList>
            <person name="Wang L."/>
            <person name="Chen L."/>
        </authorList>
    </citation>
    <scope>NUCLEOTIDE SEQUENCE [LARGE SCALE GENOMIC DNA]</scope>
    <source>
        <strain evidence="1 2">FW-11</strain>
    </source>
</reference>